<evidence type="ECO:0000259" key="13">
    <source>
        <dbReference type="Pfam" id="PF08532"/>
    </source>
</evidence>
<feature type="binding site" evidence="10">
    <location>
        <position position="181"/>
    </location>
    <ligand>
        <name>substrate</name>
    </ligand>
</feature>
<evidence type="ECO:0000256" key="1">
    <source>
        <dbReference type="ARBA" id="ARBA00001412"/>
    </source>
</evidence>
<evidence type="ECO:0000313" key="16">
    <source>
        <dbReference type="Proteomes" id="UP000199672"/>
    </source>
</evidence>
<evidence type="ECO:0000256" key="2">
    <source>
        <dbReference type="ARBA" id="ARBA00005940"/>
    </source>
</evidence>
<accession>A0A1I1WMR5</accession>
<evidence type="ECO:0000256" key="3">
    <source>
        <dbReference type="ARBA" id="ARBA00012756"/>
    </source>
</evidence>
<dbReference type="Proteomes" id="UP000199672">
    <property type="component" value="Unassembled WGS sequence"/>
</dbReference>
<dbReference type="Gene3D" id="2.60.40.1180">
    <property type="entry name" value="Golgi alpha-mannosidase II"/>
    <property type="match status" value="1"/>
</dbReference>
<feature type="domain" description="Beta-galactosidase trimerisation" evidence="13">
    <location>
        <begin position="441"/>
        <end position="642"/>
    </location>
</feature>
<evidence type="ECO:0000259" key="14">
    <source>
        <dbReference type="Pfam" id="PF08533"/>
    </source>
</evidence>
<dbReference type="SUPFAM" id="SSF51445">
    <property type="entry name" value="(Trans)glycosidases"/>
    <property type="match status" value="1"/>
</dbReference>
<feature type="active site" description="Proton donor" evidence="9">
    <location>
        <position position="182"/>
    </location>
</feature>
<dbReference type="Pfam" id="PF08532">
    <property type="entry name" value="Glyco_hydro_42M"/>
    <property type="match status" value="1"/>
</dbReference>
<dbReference type="InterPro" id="IPR029062">
    <property type="entry name" value="Class_I_gatase-like"/>
</dbReference>
<dbReference type="SUPFAM" id="SSF51011">
    <property type="entry name" value="Glycosyl hydrolase domain"/>
    <property type="match status" value="1"/>
</dbReference>
<comment type="similarity">
    <text evidence="2 8">Belongs to the glycosyl hydrolase 42 family.</text>
</comment>
<keyword evidence="7 8" id="KW-0326">Glycosidase</keyword>
<dbReference type="Pfam" id="PF02449">
    <property type="entry name" value="Glyco_hydro_42"/>
    <property type="match status" value="1"/>
</dbReference>
<dbReference type="InterPro" id="IPR003476">
    <property type="entry name" value="Glyco_hydro_42"/>
</dbReference>
<dbReference type="CDD" id="cd03143">
    <property type="entry name" value="A4_beta-galactosidase_middle_domain"/>
    <property type="match status" value="1"/>
</dbReference>
<dbReference type="Gene3D" id="3.20.20.80">
    <property type="entry name" value="Glycosidases"/>
    <property type="match status" value="1"/>
</dbReference>
<dbReference type="GO" id="GO:0006012">
    <property type="term" value="P:galactose metabolic process"/>
    <property type="evidence" value="ECO:0007669"/>
    <property type="project" value="InterPro"/>
</dbReference>
<dbReference type="InterPro" id="IPR017853">
    <property type="entry name" value="GH"/>
</dbReference>
<evidence type="ECO:0000313" key="15">
    <source>
        <dbReference type="EMBL" id="SFD96467.1"/>
    </source>
</evidence>
<dbReference type="PIRSF" id="PIRSF001084">
    <property type="entry name" value="B-galactosidase"/>
    <property type="match status" value="1"/>
</dbReference>
<sequence length="700" mass="80835">MHLKSKKHFCRRFLLGLFGIMISLNVAAQKFDKFFPKKDLTTVGVYYYPEHWDQSQWDRDLKKISEMGFEFTHFGEFAWAQLEPQEGVYDFKWLDKAVEIAAKYKLKIVMCTSTATPPVWLVRKHPDILATYEDGTKTDHGSRQHASFSSNYYRSYSLKMIEELAKRYGNNKSIIGWQVDNEPARFLDYGADAQQRYRNWLKNKYQSIDALNVAWGNNFWSGTYTDFEQINIPLHKEWGMNLHSQLDHYRFADEETATFLDSQAITIRKYASKDQWITSNYRSNYNESFVGMSKELDFDCYTRYLVYGGSLGIGSQGYRLGDYSSIGMSNDFFRPLKGMYGCMELQPGQVNWGSINPQPMPGSVRMWLWHVFAGGSKFACTYRFRAPLYGYEQYHYGIVGTDGVTPTPGGLEFNQFIKEINTLRKMYDAKAALPDYYLKRKTGILFNGDNVMGIDLNKQTKEWNTIGHFLKYYKATKSFGAPVDFVRDSTDFSKYPFLIVPAYQMIDQKMIDKLTLYAKNGGNLVLSCRSGIQNRLGHLWEAKFYEPMWSLIGSEIESYDLLMPQSPGLIKFNNQEFAWTSWGDLLKPNKETEVWATYGSEFYAGKPAVISRSLGKGTVTYIGVDSKNGELEKQVLRKLYQKQNVTIEDYPEGIMVEYRDGFGIAVNYSDKIYQISLPKSAKTIIGNQAVKTSDVLVWKY</sequence>
<evidence type="ECO:0000256" key="6">
    <source>
        <dbReference type="ARBA" id="ARBA00022833"/>
    </source>
</evidence>
<comment type="catalytic activity">
    <reaction evidence="1 8">
        <text>Hydrolysis of terminal non-reducing beta-D-galactose residues in beta-D-galactosides.</text>
        <dbReference type="EC" id="3.2.1.23"/>
    </reaction>
</comment>
<keyword evidence="11" id="KW-0732">Signal</keyword>
<name>A0A1I1WMR5_9FLAO</name>
<evidence type="ECO:0000256" key="5">
    <source>
        <dbReference type="ARBA" id="ARBA00022801"/>
    </source>
</evidence>
<organism evidence="15 16">
    <name type="scientific">Flavobacterium phragmitis</name>
    <dbReference type="NCBI Taxonomy" id="739143"/>
    <lineage>
        <taxon>Bacteria</taxon>
        <taxon>Pseudomonadati</taxon>
        <taxon>Bacteroidota</taxon>
        <taxon>Flavobacteriia</taxon>
        <taxon>Flavobacteriales</taxon>
        <taxon>Flavobacteriaceae</taxon>
        <taxon>Flavobacterium</taxon>
    </lineage>
</organism>
<feature type="signal peptide" evidence="11">
    <location>
        <begin position="1"/>
        <end position="28"/>
    </location>
</feature>
<feature type="domain" description="Beta-galactosidase C-terminal" evidence="14">
    <location>
        <begin position="654"/>
        <end position="699"/>
    </location>
</feature>
<dbReference type="PANTHER" id="PTHR36447">
    <property type="entry name" value="BETA-GALACTOSIDASE GANA"/>
    <property type="match status" value="1"/>
</dbReference>
<dbReference type="EC" id="3.2.1.23" evidence="3 8"/>
<reference evidence="16" key="1">
    <citation type="submission" date="2016-10" db="EMBL/GenBank/DDBJ databases">
        <authorList>
            <person name="Varghese N."/>
            <person name="Submissions S."/>
        </authorList>
    </citation>
    <scope>NUCLEOTIDE SEQUENCE [LARGE SCALE GENOMIC DNA]</scope>
    <source>
        <strain evidence="16">CGMCC 1.10370</strain>
    </source>
</reference>
<dbReference type="STRING" id="739143.SAMN05216297_11651"/>
<dbReference type="AlphaFoldDB" id="A0A1I1WMR5"/>
<evidence type="ECO:0000256" key="4">
    <source>
        <dbReference type="ARBA" id="ARBA00022723"/>
    </source>
</evidence>
<dbReference type="InterPro" id="IPR013780">
    <property type="entry name" value="Glyco_hydro_b"/>
</dbReference>
<feature type="binding site" evidence="10">
    <location>
        <position position="143"/>
    </location>
    <ligand>
        <name>substrate</name>
    </ligand>
</feature>
<evidence type="ECO:0000256" key="7">
    <source>
        <dbReference type="ARBA" id="ARBA00023295"/>
    </source>
</evidence>
<proteinExistence type="inferred from homology"/>
<dbReference type="Pfam" id="PF08533">
    <property type="entry name" value="Glyco_hydro_42C"/>
    <property type="match status" value="1"/>
</dbReference>
<keyword evidence="16" id="KW-1185">Reference proteome</keyword>
<evidence type="ECO:0000256" key="10">
    <source>
        <dbReference type="PIRSR" id="PIRSR001084-2"/>
    </source>
</evidence>
<keyword evidence="6" id="KW-0862">Zinc</keyword>
<evidence type="ECO:0000256" key="11">
    <source>
        <dbReference type="SAM" id="SignalP"/>
    </source>
</evidence>
<keyword evidence="5 8" id="KW-0378">Hydrolase</keyword>
<dbReference type="EMBL" id="FOMH01000016">
    <property type="protein sequence ID" value="SFD96467.1"/>
    <property type="molecule type" value="Genomic_DNA"/>
</dbReference>
<dbReference type="GO" id="GO:0046872">
    <property type="term" value="F:metal ion binding"/>
    <property type="evidence" value="ECO:0007669"/>
    <property type="project" value="UniProtKB-KW"/>
</dbReference>
<evidence type="ECO:0000256" key="9">
    <source>
        <dbReference type="PIRSR" id="PIRSR001084-1"/>
    </source>
</evidence>
<dbReference type="PANTHER" id="PTHR36447:SF2">
    <property type="entry name" value="BETA-GALACTOSIDASE YESZ"/>
    <property type="match status" value="1"/>
</dbReference>
<dbReference type="OrthoDB" id="9800974at2"/>
<dbReference type="InterPro" id="IPR013738">
    <property type="entry name" value="Beta_galactosidase_Trimer"/>
</dbReference>
<evidence type="ECO:0000256" key="8">
    <source>
        <dbReference type="PIRNR" id="PIRNR001084"/>
    </source>
</evidence>
<dbReference type="InterPro" id="IPR013739">
    <property type="entry name" value="Beta_galactosidase_C"/>
</dbReference>
<evidence type="ECO:0000259" key="12">
    <source>
        <dbReference type="Pfam" id="PF02449"/>
    </source>
</evidence>
<dbReference type="InterPro" id="IPR013529">
    <property type="entry name" value="Glyco_hydro_42_N"/>
</dbReference>
<protein>
    <recommendedName>
        <fullName evidence="3 8">Beta-galactosidase</fullName>
        <shortName evidence="8">Beta-gal</shortName>
        <ecNumber evidence="3 8">3.2.1.23</ecNumber>
    </recommendedName>
</protein>
<feature type="chain" id="PRO_5011715832" description="Beta-galactosidase" evidence="11">
    <location>
        <begin position="29"/>
        <end position="700"/>
    </location>
</feature>
<keyword evidence="4" id="KW-0479">Metal-binding</keyword>
<feature type="domain" description="Glycoside hydrolase family 42 N-terminal" evidence="12">
    <location>
        <begin position="47"/>
        <end position="422"/>
    </location>
</feature>
<dbReference type="SUPFAM" id="SSF52317">
    <property type="entry name" value="Class I glutamine amidotransferase-like"/>
    <property type="match status" value="1"/>
</dbReference>
<feature type="active site" description="Nucleophile" evidence="9">
    <location>
        <position position="344"/>
    </location>
</feature>
<feature type="binding site" evidence="10">
    <location>
        <position position="352"/>
    </location>
    <ligand>
        <name>substrate</name>
    </ligand>
</feature>
<dbReference type="Gene3D" id="3.40.50.880">
    <property type="match status" value="1"/>
</dbReference>
<gene>
    <name evidence="15" type="ORF">SAMN05216297_11651</name>
</gene>
<dbReference type="GO" id="GO:0009341">
    <property type="term" value="C:beta-galactosidase complex"/>
    <property type="evidence" value="ECO:0007669"/>
    <property type="project" value="InterPro"/>
</dbReference>
<dbReference type="GO" id="GO:0004565">
    <property type="term" value="F:beta-galactosidase activity"/>
    <property type="evidence" value="ECO:0007669"/>
    <property type="project" value="UniProtKB-EC"/>
</dbReference>